<protein>
    <recommendedName>
        <fullName evidence="7">FAD dependent oxidoreductase domain-containing protein</fullName>
    </recommendedName>
</protein>
<feature type="binding site" evidence="6">
    <location>
        <begin position="49"/>
        <end position="50"/>
    </location>
    <ligand>
        <name>FAD</name>
        <dbReference type="ChEBI" id="CHEBI:57692"/>
    </ligand>
</feature>
<dbReference type="RefSeq" id="XP_041551666.1">
    <property type="nucleotide sequence ID" value="XM_041698487.1"/>
</dbReference>
<dbReference type="Gene3D" id="3.40.50.720">
    <property type="entry name" value="NAD(P)-binding Rossmann-like Domain"/>
    <property type="match status" value="1"/>
</dbReference>
<evidence type="ECO:0000313" key="9">
    <source>
        <dbReference type="Proteomes" id="UP000654913"/>
    </source>
</evidence>
<dbReference type="GeneID" id="64969477"/>
<evidence type="ECO:0000259" key="7">
    <source>
        <dbReference type="Pfam" id="PF01266"/>
    </source>
</evidence>
<evidence type="ECO:0000256" key="4">
    <source>
        <dbReference type="ARBA" id="ARBA00022827"/>
    </source>
</evidence>
<dbReference type="SUPFAM" id="SSF54373">
    <property type="entry name" value="FAD-linked reductases, C-terminal domain"/>
    <property type="match status" value="1"/>
</dbReference>
<keyword evidence="5" id="KW-0560">Oxidoreductase</keyword>
<reference evidence="8" key="2">
    <citation type="submission" date="2021-02" db="EMBL/GenBank/DDBJ databases">
        <title>Aspergillus puulaauensis MK2 genome sequence.</title>
        <authorList>
            <person name="Futagami T."/>
            <person name="Mori K."/>
            <person name="Kadooka C."/>
            <person name="Tanaka T."/>
        </authorList>
    </citation>
    <scope>NUCLEOTIDE SEQUENCE</scope>
    <source>
        <strain evidence="8">MK2</strain>
    </source>
</reference>
<dbReference type="InterPro" id="IPR023209">
    <property type="entry name" value="DAO"/>
</dbReference>
<evidence type="ECO:0000256" key="5">
    <source>
        <dbReference type="ARBA" id="ARBA00023002"/>
    </source>
</evidence>
<feature type="binding site" evidence="6">
    <location>
        <position position="294"/>
    </location>
    <ligand>
        <name>D-dopa</name>
        <dbReference type="ChEBI" id="CHEBI:149689"/>
    </ligand>
</feature>
<dbReference type="GO" id="GO:0003884">
    <property type="term" value="F:D-amino-acid oxidase activity"/>
    <property type="evidence" value="ECO:0007669"/>
    <property type="project" value="InterPro"/>
</dbReference>
<dbReference type="InterPro" id="IPR006076">
    <property type="entry name" value="FAD-dep_OxRdtase"/>
</dbReference>
<dbReference type="AlphaFoldDB" id="A0A7R7XDK9"/>
<evidence type="ECO:0000256" key="2">
    <source>
        <dbReference type="ARBA" id="ARBA00006730"/>
    </source>
</evidence>
<dbReference type="PANTHER" id="PTHR11530">
    <property type="entry name" value="D-AMINO ACID OXIDASE"/>
    <property type="match status" value="1"/>
</dbReference>
<dbReference type="OrthoDB" id="2015447at2759"/>
<dbReference type="GO" id="GO:0071949">
    <property type="term" value="F:FAD binding"/>
    <property type="evidence" value="ECO:0007669"/>
    <property type="project" value="InterPro"/>
</dbReference>
<name>A0A7R7XDK9_9EURO</name>
<evidence type="ECO:0000256" key="1">
    <source>
        <dbReference type="ARBA" id="ARBA00001974"/>
    </source>
</evidence>
<dbReference type="SUPFAM" id="SSF51971">
    <property type="entry name" value="Nucleotide-binding domain"/>
    <property type="match status" value="1"/>
</dbReference>
<comment type="cofactor">
    <cofactor evidence="1 6">
        <name>FAD</name>
        <dbReference type="ChEBI" id="CHEBI:57692"/>
    </cofactor>
</comment>
<dbReference type="EMBL" id="AP024443">
    <property type="protein sequence ID" value="BCS19472.1"/>
    <property type="molecule type" value="Genomic_DNA"/>
</dbReference>
<organism evidence="8 9">
    <name type="scientific">Aspergillus puulaauensis</name>
    <dbReference type="NCBI Taxonomy" id="1220207"/>
    <lineage>
        <taxon>Eukaryota</taxon>
        <taxon>Fungi</taxon>
        <taxon>Dikarya</taxon>
        <taxon>Ascomycota</taxon>
        <taxon>Pezizomycotina</taxon>
        <taxon>Eurotiomycetes</taxon>
        <taxon>Eurotiomycetidae</taxon>
        <taxon>Eurotiales</taxon>
        <taxon>Aspergillaceae</taxon>
        <taxon>Aspergillus</taxon>
    </lineage>
</organism>
<keyword evidence="3" id="KW-0285">Flavoprotein</keyword>
<sequence length="351" mass="38355">MSEKETIVVIGAGVLGLTTALTIQQSLPPTQNILLIARDFPSTTSINYTSPWAGAHYRPVPGHTPQAIREESQAQYSYTQFHAEAANPASGVSLTDAVEHLENPPAEYLDESVFEIYAHLDGFRKLAPGELPPGVKWGVKYRTFCINSPVYCAYLLRKFILRGGETREYTLANPKEAFYLAGTGTGNVKTVVNCSGMGFGDDKSFIIRGQTCLVRNPCTVTLTRQNSDGTWSFCIPRPLEGGTIIGGTKQPHNWDPNPSPETRERLLRNAAKWFPFTAESGGRFDVIRDIVGRRPAREGGVRIEVEDVDVDSDGLQGRIVHGYGAGGRGYELSWGVARDVAALVGVQKARL</sequence>
<accession>A0A7R7XDK9</accession>
<comment type="similarity">
    <text evidence="2">Belongs to the DAMOX/DASOX family.</text>
</comment>
<gene>
    <name evidence="8" type="ORF">APUU_12300A</name>
</gene>
<proteinExistence type="inferred from homology"/>
<evidence type="ECO:0000313" key="8">
    <source>
        <dbReference type="EMBL" id="BCS19472.1"/>
    </source>
</evidence>
<feature type="binding site" evidence="6">
    <location>
        <position position="327"/>
    </location>
    <ligand>
        <name>D-dopa</name>
        <dbReference type="ChEBI" id="CHEBI:149689"/>
    </ligand>
</feature>
<dbReference type="GO" id="GO:0019478">
    <property type="term" value="P:D-amino acid catabolic process"/>
    <property type="evidence" value="ECO:0007669"/>
    <property type="project" value="TreeGrafter"/>
</dbReference>
<keyword evidence="9" id="KW-1185">Reference proteome</keyword>
<dbReference type="KEGG" id="apuu:APUU_12300A"/>
<reference evidence="8" key="1">
    <citation type="submission" date="2021-01" db="EMBL/GenBank/DDBJ databases">
        <authorList>
            <consortium name="Aspergillus puulaauensis MK2 genome sequencing consortium"/>
            <person name="Kazuki M."/>
            <person name="Futagami T."/>
        </authorList>
    </citation>
    <scope>NUCLEOTIDE SEQUENCE</scope>
    <source>
        <strain evidence="8">MK2</strain>
    </source>
</reference>
<keyword evidence="4 6" id="KW-0274">FAD</keyword>
<dbReference type="PANTHER" id="PTHR11530:SF26">
    <property type="entry name" value="FAD DEPENDENT OXIDOREDUCTASE SUPERFAMILY (AFU_ORTHOLOGUE AFUA_5G13940)"/>
    <property type="match status" value="1"/>
</dbReference>
<dbReference type="Proteomes" id="UP000654913">
    <property type="component" value="Chromosome 1"/>
</dbReference>
<dbReference type="Gene3D" id="3.30.9.10">
    <property type="entry name" value="D-Amino Acid Oxidase, subunit A, domain 2"/>
    <property type="match status" value="1"/>
</dbReference>
<evidence type="ECO:0000256" key="6">
    <source>
        <dbReference type="PIRSR" id="PIRSR000189-1"/>
    </source>
</evidence>
<dbReference type="PIRSF" id="PIRSF000189">
    <property type="entry name" value="D-aa_oxidase"/>
    <property type="match status" value="1"/>
</dbReference>
<evidence type="ECO:0000256" key="3">
    <source>
        <dbReference type="ARBA" id="ARBA00022630"/>
    </source>
</evidence>
<dbReference type="GO" id="GO:0005737">
    <property type="term" value="C:cytoplasm"/>
    <property type="evidence" value="ECO:0007669"/>
    <property type="project" value="TreeGrafter"/>
</dbReference>
<dbReference type="Pfam" id="PF01266">
    <property type="entry name" value="DAO"/>
    <property type="match status" value="1"/>
</dbReference>
<feature type="domain" description="FAD dependent oxidoreductase" evidence="7">
    <location>
        <begin position="7"/>
        <end position="343"/>
    </location>
</feature>